<dbReference type="CDD" id="cd07012">
    <property type="entry name" value="PBP2_Bug_TTT"/>
    <property type="match status" value="1"/>
</dbReference>
<protein>
    <submittedName>
        <fullName evidence="3">ABC transporter substrate-binding protein</fullName>
    </submittedName>
</protein>
<name>V8QVW7_9BURK</name>
<evidence type="ECO:0000256" key="2">
    <source>
        <dbReference type="SAM" id="SignalP"/>
    </source>
</evidence>
<dbReference type="Gene3D" id="3.40.190.150">
    <property type="entry name" value="Bordetella uptake gene, domain 1"/>
    <property type="match status" value="1"/>
</dbReference>
<gene>
    <name evidence="3" type="ORF">W822_02465</name>
</gene>
<dbReference type="Pfam" id="PF03401">
    <property type="entry name" value="TctC"/>
    <property type="match status" value="1"/>
</dbReference>
<keyword evidence="2" id="KW-0732">Signal</keyword>
<evidence type="ECO:0000313" key="4">
    <source>
        <dbReference type="Proteomes" id="UP000018733"/>
    </source>
</evidence>
<dbReference type="PIRSF" id="PIRSF017082">
    <property type="entry name" value="YflP"/>
    <property type="match status" value="1"/>
</dbReference>
<proteinExistence type="inferred from homology"/>
<dbReference type="InterPro" id="IPR005064">
    <property type="entry name" value="BUG"/>
</dbReference>
<dbReference type="PANTHER" id="PTHR42928:SF5">
    <property type="entry name" value="BLR1237 PROTEIN"/>
    <property type="match status" value="1"/>
</dbReference>
<feature type="signal peptide" evidence="2">
    <location>
        <begin position="1"/>
        <end position="25"/>
    </location>
</feature>
<dbReference type="RefSeq" id="WP_024003561.1">
    <property type="nucleotide sequence ID" value="NZ_KI650979.1"/>
</dbReference>
<feature type="chain" id="PRO_5004771747" evidence="2">
    <location>
        <begin position="26"/>
        <end position="330"/>
    </location>
</feature>
<comment type="similarity">
    <text evidence="1">Belongs to the UPF0065 (bug) family.</text>
</comment>
<dbReference type="HOGENOM" id="CLU_045683_0_0_4"/>
<accession>V8QVW7</accession>
<dbReference type="Gene3D" id="3.40.190.10">
    <property type="entry name" value="Periplasmic binding protein-like II"/>
    <property type="match status" value="1"/>
</dbReference>
<keyword evidence="4" id="KW-1185">Reference proteome</keyword>
<dbReference type="PANTHER" id="PTHR42928">
    <property type="entry name" value="TRICARBOXYLATE-BINDING PROTEIN"/>
    <property type="match status" value="1"/>
</dbReference>
<sequence length="330" mass="34457">MRQFKRTMTLAVAITAIAVGSAASAAEAGTNWPDHPITLIVPFAAGGGGDTLARLAAEPLAKTIGQSIVVENHPGAGGNIGSAAAARAKADGYTFLYGTNGTQAINHSLYKSVGYKPEQLKAVGRFSTIELTMVVAQDNAKGIHSVADMLAYRAPDDKPLTCGSAGNGTSSHLACEMFKKQTGLAITHVPYKGNAAAVTDIIGGRIDFIIDVTPNVMPQIKSGRLKALAVTSKTPSASLPNIPTLDASGVKGFEFYAWDGLYAPAGTPPQIIEKMNAAIGEALKQKQTDERLRARGAVPSPMAPAQFQSFTDQEKQRLGAVVREIGAKVD</sequence>
<dbReference type="SUPFAM" id="SSF53850">
    <property type="entry name" value="Periplasmic binding protein-like II"/>
    <property type="match status" value="1"/>
</dbReference>
<organism evidence="3 4">
    <name type="scientific">Advenella kashmirensis W13003</name>
    <dbReference type="NCBI Taxonomy" id="1424334"/>
    <lineage>
        <taxon>Bacteria</taxon>
        <taxon>Pseudomonadati</taxon>
        <taxon>Pseudomonadota</taxon>
        <taxon>Betaproteobacteria</taxon>
        <taxon>Burkholderiales</taxon>
        <taxon>Alcaligenaceae</taxon>
    </lineage>
</organism>
<dbReference type="InterPro" id="IPR042100">
    <property type="entry name" value="Bug_dom1"/>
</dbReference>
<comment type="caution">
    <text evidence="3">The sequence shown here is derived from an EMBL/GenBank/DDBJ whole genome shotgun (WGS) entry which is preliminary data.</text>
</comment>
<dbReference type="AlphaFoldDB" id="V8QVW7"/>
<dbReference type="EMBL" id="AYXT01000001">
    <property type="protein sequence ID" value="ETF04061.1"/>
    <property type="molecule type" value="Genomic_DNA"/>
</dbReference>
<evidence type="ECO:0000313" key="3">
    <source>
        <dbReference type="EMBL" id="ETF04061.1"/>
    </source>
</evidence>
<dbReference type="PATRIC" id="fig|1424334.3.peg.492"/>
<dbReference type="Proteomes" id="UP000018733">
    <property type="component" value="Unassembled WGS sequence"/>
</dbReference>
<dbReference type="eggNOG" id="COG3181">
    <property type="taxonomic scope" value="Bacteria"/>
</dbReference>
<reference evidence="3 4" key="1">
    <citation type="journal article" date="2014" name="Genome Announc.">
        <title>Draft Genome Sequence of Advenella kashmirensis Strain W13003, a Polycyclic Aromatic Hydrocarbon-Degrading Bacterium.</title>
        <authorList>
            <person name="Wang X."/>
            <person name="Jin D."/>
            <person name="Zhou L."/>
            <person name="Wu L."/>
            <person name="An W."/>
            <person name="Zhao L."/>
        </authorList>
    </citation>
    <scope>NUCLEOTIDE SEQUENCE [LARGE SCALE GENOMIC DNA]</scope>
    <source>
        <strain evidence="3 4">W13003</strain>
    </source>
</reference>
<dbReference type="STRING" id="1424334.W822_02465"/>
<dbReference type="OrthoDB" id="8678477at2"/>
<evidence type="ECO:0000256" key="1">
    <source>
        <dbReference type="ARBA" id="ARBA00006987"/>
    </source>
</evidence>